<evidence type="ECO:0000256" key="8">
    <source>
        <dbReference type="ARBA" id="ARBA00025713"/>
    </source>
</evidence>
<dbReference type="GO" id="GO:0046526">
    <property type="term" value="F:D-xylulose reductase activity"/>
    <property type="evidence" value="ECO:0007669"/>
    <property type="project" value="UniProtKB-EC"/>
</dbReference>
<dbReference type="PROSITE" id="PS00059">
    <property type="entry name" value="ADH_ZINC"/>
    <property type="match status" value="1"/>
</dbReference>
<evidence type="ECO:0000313" key="12">
    <source>
        <dbReference type="EMBL" id="KMU72606.1"/>
    </source>
</evidence>
<evidence type="ECO:0000256" key="1">
    <source>
        <dbReference type="ARBA" id="ARBA00001947"/>
    </source>
</evidence>
<accession>A0A0J8QJL3</accession>
<evidence type="ECO:0000256" key="4">
    <source>
        <dbReference type="ARBA" id="ARBA00022723"/>
    </source>
</evidence>
<comment type="function">
    <text evidence="7">Xylitol dehydrogenase which catalyzes the conversion of xylitol to D-xylulose. Xylose is a major component of hemicelluloses such as xylan. Most fungi utilize D-xylose via three enzymatic reactions, xylose reductase (XR), xylitol dehydrogenase (XDH), and xylulokinase, to form xylulose 5-phosphate, which enters pentose phosphate pathway.</text>
</comment>
<organism evidence="12 13">
    <name type="scientific">Coccidioides immitis RMSCC 3703</name>
    <dbReference type="NCBI Taxonomy" id="454286"/>
    <lineage>
        <taxon>Eukaryota</taxon>
        <taxon>Fungi</taxon>
        <taxon>Dikarya</taxon>
        <taxon>Ascomycota</taxon>
        <taxon>Pezizomycotina</taxon>
        <taxon>Eurotiomycetes</taxon>
        <taxon>Eurotiomycetidae</taxon>
        <taxon>Onygenales</taxon>
        <taxon>Onygenaceae</taxon>
        <taxon>Coccidioides</taxon>
    </lineage>
</organism>
<protein>
    <recommendedName>
        <fullName evidence="9">D-xylulose reductase</fullName>
        <ecNumber evidence="9">1.1.1.9</ecNumber>
    </recommendedName>
    <alternativeName>
        <fullName evidence="10">Xylitol dehydrogenase A</fullName>
    </alternativeName>
</protein>
<dbReference type="AlphaFoldDB" id="A0A0J8QJL3"/>
<evidence type="ECO:0000256" key="10">
    <source>
        <dbReference type="ARBA" id="ARBA00030139"/>
    </source>
</evidence>
<dbReference type="Proteomes" id="UP000054559">
    <property type="component" value="Unassembled WGS sequence"/>
</dbReference>
<evidence type="ECO:0000256" key="7">
    <source>
        <dbReference type="ARBA" id="ARBA00024843"/>
    </source>
</evidence>
<keyword evidence="3" id="KW-0859">Xylose metabolism</keyword>
<keyword evidence="6" id="KW-0560">Oxidoreductase</keyword>
<evidence type="ECO:0000256" key="5">
    <source>
        <dbReference type="ARBA" id="ARBA00022833"/>
    </source>
</evidence>
<dbReference type="InterPro" id="IPR002328">
    <property type="entry name" value="ADH_Zn_CS"/>
</dbReference>
<dbReference type="GO" id="GO:0006062">
    <property type="term" value="P:sorbitol catabolic process"/>
    <property type="evidence" value="ECO:0007669"/>
    <property type="project" value="TreeGrafter"/>
</dbReference>
<gene>
    <name evidence="12" type="ORF">CISG_09796</name>
</gene>
<dbReference type="GO" id="GO:0008270">
    <property type="term" value="F:zinc ion binding"/>
    <property type="evidence" value="ECO:0007669"/>
    <property type="project" value="InterPro"/>
</dbReference>
<keyword evidence="5" id="KW-0862">Zinc</keyword>
<evidence type="ECO:0000256" key="9">
    <source>
        <dbReference type="ARBA" id="ARBA00026119"/>
    </source>
</evidence>
<comment type="similarity">
    <text evidence="2">Belongs to the zinc-containing alcohol dehydrogenase family.</text>
</comment>
<dbReference type="Gene3D" id="3.40.50.720">
    <property type="entry name" value="NAD(P)-binding Rossmann-like Domain"/>
    <property type="match status" value="1"/>
</dbReference>
<evidence type="ECO:0000256" key="6">
    <source>
        <dbReference type="ARBA" id="ARBA00023002"/>
    </source>
</evidence>
<dbReference type="OrthoDB" id="3941538at2759"/>
<dbReference type="PANTHER" id="PTHR43161">
    <property type="entry name" value="SORBITOL DEHYDROGENASE"/>
    <property type="match status" value="1"/>
</dbReference>
<evidence type="ECO:0000256" key="2">
    <source>
        <dbReference type="ARBA" id="ARBA00008072"/>
    </source>
</evidence>
<dbReference type="GO" id="GO:0003939">
    <property type="term" value="F:L-iditol 2-dehydrogenase (NAD+) activity"/>
    <property type="evidence" value="ECO:0007669"/>
    <property type="project" value="TreeGrafter"/>
</dbReference>
<reference evidence="13" key="1">
    <citation type="journal article" date="2010" name="Genome Res.">
        <title>Population genomic sequencing of Coccidioides fungi reveals recent hybridization and transposon control.</title>
        <authorList>
            <person name="Neafsey D.E."/>
            <person name="Barker B.M."/>
            <person name="Sharpton T.J."/>
            <person name="Stajich J.E."/>
            <person name="Park D.J."/>
            <person name="Whiston E."/>
            <person name="Hung C.-Y."/>
            <person name="McMahan C."/>
            <person name="White J."/>
            <person name="Sykes S."/>
            <person name="Heiman D."/>
            <person name="Young S."/>
            <person name="Zeng Q."/>
            <person name="Abouelleil A."/>
            <person name="Aftuck L."/>
            <person name="Bessette D."/>
            <person name="Brown A."/>
            <person name="FitzGerald M."/>
            <person name="Lui A."/>
            <person name="Macdonald J.P."/>
            <person name="Priest M."/>
            <person name="Orbach M.J."/>
            <person name="Galgiani J.N."/>
            <person name="Kirkland T.N."/>
            <person name="Cole G.T."/>
            <person name="Birren B.W."/>
            <person name="Henn M.R."/>
            <person name="Taylor J.W."/>
            <person name="Rounsley S.D."/>
        </authorList>
    </citation>
    <scope>NUCLEOTIDE SEQUENCE [LARGE SCALE GENOMIC DNA]</scope>
    <source>
        <strain evidence="13">RMSCC 3703</strain>
    </source>
</reference>
<dbReference type="EMBL" id="DS268224">
    <property type="protein sequence ID" value="KMU72606.1"/>
    <property type="molecule type" value="Genomic_DNA"/>
</dbReference>
<dbReference type="SUPFAM" id="SSF50129">
    <property type="entry name" value="GroES-like"/>
    <property type="match status" value="1"/>
</dbReference>
<sequence>MGAKGIQRARGANRYTWKNPVICPRGRQEGQVRRPPGPTIQHPHDVMINVKYTGVCGSDVHYWDHGAIGHLVLKEPMVLGHESSGIVISVGPGVRSLKPGDRVALEPGVPCRQCEACKGGKYNLCDDMRFAADAAQGGVKPGDQVVVFGAGPVGLLCCAVARAFGASKVIAVDVQQVRFHFARKYAATATFMPGSIPAAENAQKAEGAVWLRSWCGCCA</sequence>
<dbReference type="SUPFAM" id="SSF51735">
    <property type="entry name" value="NAD(P)-binding Rossmann-fold domains"/>
    <property type="match status" value="1"/>
</dbReference>
<dbReference type="EC" id="1.1.1.9" evidence="9"/>
<dbReference type="InterPro" id="IPR036291">
    <property type="entry name" value="NAD(P)-bd_dom_sf"/>
</dbReference>
<keyword evidence="3" id="KW-0119">Carbohydrate metabolism</keyword>
<dbReference type="STRING" id="454286.A0A0J8QJL3"/>
<keyword evidence="4" id="KW-0479">Metal-binding</keyword>
<evidence type="ECO:0000313" key="13">
    <source>
        <dbReference type="Proteomes" id="UP000054559"/>
    </source>
</evidence>
<comment type="pathway">
    <text evidence="8">Carbohydrate degradation; L-arabinose degradation via L-arabinitol; D-xylulose 5-phosphate from L-arabinose (fungal route): step 4/5.</text>
</comment>
<evidence type="ECO:0000256" key="3">
    <source>
        <dbReference type="ARBA" id="ARBA00022629"/>
    </source>
</evidence>
<name>A0A0J8QJL3_COCIT</name>
<comment type="cofactor">
    <cofactor evidence="1">
        <name>Zn(2+)</name>
        <dbReference type="ChEBI" id="CHEBI:29105"/>
    </cofactor>
</comment>
<feature type="domain" description="Alcohol dehydrogenase-like N-terminal" evidence="11">
    <location>
        <begin position="43"/>
        <end position="132"/>
    </location>
</feature>
<dbReference type="InterPro" id="IPR013154">
    <property type="entry name" value="ADH-like_N"/>
</dbReference>
<dbReference type="InterPro" id="IPR011032">
    <property type="entry name" value="GroES-like_sf"/>
</dbReference>
<dbReference type="PANTHER" id="PTHR43161:SF9">
    <property type="entry name" value="SORBITOL DEHYDROGENASE"/>
    <property type="match status" value="1"/>
</dbReference>
<proteinExistence type="inferred from homology"/>
<dbReference type="Gene3D" id="3.90.180.10">
    <property type="entry name" value="Medium-chain alcohol dehydrogenases, catalytic domain"/>
    <property type="match status" value="1"/>
</dbReference>
<evidence type="ECO:0000259" key="11">
    <source>
        <dbReference type="Pfam" id="PF08240"/>
    </source>
</evidence>
<dbReference type="Pfam" id="PF08240">
    <property type="entry name" value="ADH_N"/>
    <property type="match status" value="1"/>
</dbReference>
<dbReference type="GO" id="GO:0042732">
    <property type="term" value="P:D-xylose metabolic process"/>
    <property type="evidence" value="ECO:0007669"/>
    <property type="project" value="UniProtKB-KW"/>
</dbReference>